<keyword evidence="13 16" id="KW-0234">DNA repair</keyword>
<evidence type="ECO:0000256" key="14">
    <source>
        <dbReference type="ARBA" id="ARBA00023242"/>
    </source>
</evidence>
<dbReference type="InterPro" id="IPR003613">
    <property type="entry name" value="Ubox_domain"/>
</dbReference>
<keyword evidence="4 15" id="KW-0853">WD repeat</keyword>
<dbReference type="PANTHER" id="PTHR43995:SF1">
    <property type="entry name" value="PRE-MRNA-PROCESSING FACTOR 19"/>
    <property type="match status" value="1"/>
</dbReference>
<dbReference type="OrthoDB" id="687049at2759"/>
<dbReference type="InterPro" id="IPR013915">
    <property type="entry name" value="Prp19_cc"/>
</dbReference>
<name>A0A6G1H9R8_9PEZI</name>
<dbReference type="InterPro" id="IPR013083">
    <property type="entry name" value="Znf_RING/FYVE/PHD"/>
</dbReference>
<evidence type="ECO:0000256" key="6">
    <source>
        <dbReference type="ARBA" id="ARBA00022679"/>
    </source>
</evidence>
<dbReference type="EMBL" id="ML977143">
    <property type="protein sequence ID" value="KAF1989973.1"/>
    <property type="molecule type" value="Genomic_DNA"/>
</dbReference>
<keyword evidence="10 16" id="KW-0833">Ubl conjugation pathway</keyword>
<keyword evidence="8" id="KW-0677">Repeat</keyword>
<feature type="repeat" description="WD" evidence="15">
    <location>
        <begin position="274"/>
        <end position="315"/>
    </location>
</feature>
<evidence type="ECO:0000313" key="19">
    <source>
        <dbReference type="EMBL" id="KAF1989973.1"/>
    </source>
</evidence>
<gene>
    <name evidence="19" type="ORF">K402DRAFT_348980</name>
</gene>
<comment type="subcellular location">
    <subcellularLocation>
        <location evidence="1 16">Nucleus</location>
    </subcellularLocation>
</comment>
<dbReference type="GO" id="GO:0071006">
    <property type="term" value="C:U2-type catalytic step 1 spliceosome"/>
    <property type="evidence" value="ECO:0007669"/>
    <property type="project" value="TreeGrafter"/>
</dbReference>
<comment type="function">
    <text evidence="16">Ubiquitin-protein ligase which is mainly involved pre-mRNA splicing and DNA repair. Required for pre-mRNA splicing as component of the spliceosome.</text>
</comment>
<feature type="domain" description="U-box" evidence="18">
    <location>
        <begin position="1"/>
        <end position="70"/>
    </location>
</feature>
<keyword evidence="11" id="KW-0697">Rotamase</keyword>
<dbReference type="GO" id="GO:0070534">
    <property type="term" value="P:protein K63-linked ubiquitination"/>
    <property type="evidence" value="ECO:0007669"/>
    <property type="project" value="UniProtKB-UniRule"/>
</dbReference>
<evidence type="ECO:0000256" key="4">
    <source>
        <dbReference type="ARBA" id="ARBA00022574"/>
    </source>
</evidence>
<evidence type="ECO:0000256" key="7">
    <source>
        <dbReference type="ARBA" id="ARBA00022728"/>
    </source>
</evidence>
<protein>
    <recommendedName>
        <fullName evidence="16">Pre-mRNA-processing factor 19</fullName>
        <ecNumber evidence="16">2.3.2.27</ecNumber>
    </recommendedName>
</protein>
<comment type="catalytic activity">
    <reaction evidence="16">
        <text>S-ubiquitinyl-[E2 ubiquitin-conjugating enzyme]-L-cysteine + [acceptor protein]-L-lysine = [E2 ubiquitin-conjugating enzyme]-L-cysteine + N(6)-ubiquitinyl-[acceptor protein]-L-lysine.</text>
        <dbReference type="EC" id="2.3.2.27"/>
    </reaction>
</comment>
<feature type="coiled-coil region" evidence="17">
    <location>
        <begin position="108"/>
        <end position="135"/>
    </location>
</feature>
<keyword evidence="11" id="KW-0413">Isomerase</keyword>
<evidence type="ECO:0000256" key="8">
    <source>
        <dbReference type="ARBA" id="ARBA00022737"/>
    </source>
</evidence>
<sequence>MLCAISGETPQEPVASRKSGTVYEKRLIEAYISENGTDPVNGEDLTVEDLLPLSTPRAIRARPPTVASIPNLLTTFQSEWDSIAMETFALQQNLSKTKQELSAALYQCDAMRRVIQKLQQERDEAKDALSKITVGTAQNGHGDAMEIEGAELPEPIAEVVANTHKNLSSTRRKRPVPEGWATPDVIEALAPTFSSEPLYPGSKCLAVDESGEVALFGGSEGIASILSIADQKEMGTIKCNSAITAAVWSKQRAIVATAAGEVKVFETGAEIANLGSHAGAVTGLSLHASGTLLASVGVDKSYKVYDLTAMKMLVQNYTESEITCGGFHPDGHLFAAGGKSGNITIFDVASGTMAAEFQAEGALHAMSFSENGTWLATISKGDGTVSVWDLRKSVILKTIDVGGELEGLQWDYTGKYLAVAGPECVAVQMYDKSSKSWSEPLRKAVPAAAVAWGAKAQSLVALTKEGSLTVLAA</sequence>
<keyword evidence="14 16" id="KW-0539">Nucleus</keyword>
<dbReference type="Pfam" id="PF08606">
    <property type="entry name" value="Prp19"/>
    <property type="match status" value="1"/>
</dbReference>
<dbReference type="SUPFAM" id="SSF50978">
    <property type="entry name" value="WD40 repeat-like"/>
    <property type="match status" value="1"/>
</dbReference>
<dbReference type="SUPFAM" id="SSF57850">
    <property type="entry name" value="RING/U-box"/>
    <property type="match status" value="1"/>
</dbReference>
<evidence type="ECO:0000259" key="18">
    <source>
        <dbReference type="PROSITE" id="PS51698"/>
    </source>
</evidence>
<keyword evidence="17" id="KW-0175">Coiled coil</keyword>
<dbReference type="AlphaFoldDB" id="A0A6G1H9R8"/>
<dbReference type="InterPro" id="IPR015943">
    <property type="entry name" value="WD40/YVTN_repeat-like_dom_sf"/>
</dbReference>
<proteinExistence type="inferred from homology"/>
<dbReference type="EC" id="2.3.2.27" evidence="16"/>
<keyword evidence="12 16" id="KW-0508">mRNA splicing</keyword>
<dbReference type="SMART" id="SM00504">
    <property type="entry name" value="Ubox"/>
    <property type="match status" value="1"/>
</dbReference>
<evidence type="ECO:0000256" key="15">
    <source>
        <dbReference type="PROSITE-ProRule" id="PRU00221"/>
    </source>
</evidence>
<dbReference type="GO" id="GO:0003755">
    <property type="term" value="F:peptidyl-prolyl cis-trans isomerase activity"/>
    <property type="evidence" value="ECO:0007669"/>
    <property type="project" value="UniProtKB-KW"/>
</dbReference>
<dbReference type="GO" id="GO:0061630">
    <property type="term" value="F:ubiquitin protein ligase activity"/>
    <property type="evidence" value="ECO:0007669"/>
    <property type="project" value="UniProtKB-UniRule"/>
</dbReference>
<keyword evidence="6 16" id="KW-0808">Transferase</keyword>
<reference evidence="19" key="1">
    <citation type="journal article" date="2020" name="Stud. Mycol.">
        <title>101 Dothideomycetes genomes: a test case for predicting lifestyles and emergence of pathogens.</title>
        <authorList>
            <person name="Haridas S."/>
            <person name="Albert R."/>
            <person name="Binder M."/>
            <person name="Bloem J."/>
            <person name="Labutti K."/>
            <person name="Salamov A."/>
            <person name="Andreopoulos B."/>
            <person name="Baker S."/>
            <person name="Barry K."/>
            <person name="Bills G."/>
            <person name="Bluhm B."/>
            <person name="Cannon C."/>
            <person name="Castanera R."/>
            <person name="Culley D."/>
            <person name="Daum C."/>
            <person name="Ezra D."/>
            <person name="Gonzalez J."/>
            <person name="Henrissat B."/>
            <person name="Kuo A."/>
            <person name="Liang C."/>
            <person name="Lipzen A."/>
            <person name="Lutzoni F."/>
            <person name="Magnuson J."/>
            <person name="Mondo S."/>
            <person name="Nolan M."/>
            <person name="Ohm R."/>
            <person name="Pangilinan J."/>
            <person name="Park H.-J."/>
            <person name="Ramirez L."/>
            <person name="Alfaro M."/>
            <person name="Sun H."/>
            <person name="Tritt A."/>
            <person name="Yoshinaga Y."/>
            <person name="Zwiers L.-H."/>
            <person name="Turgeon B."/>
            <person name="Goodwin S."/>
            <person name="Spatafora J."/>
            <person name="Crous P."/>
            <person name="Grigoriev I."/>
        </authorList>
    </citation>
    <scope>NUCLEOTIDE SEQUENCE</scope>
    <source>
        <strain evidence="19">CBS 113979</strain>
    </source>
</reference>
<dbReference type="UniPathway" id="UPA00143"/>
<evidence type="ECO:0000256" key="5">
    <source>
        <dbReference type="ARBA" id="ARBA00022664"/>
    </source>
</evidence>
<evidence type="ECO:0000256" key="2">
    <source>
        <dbReference type="ARBA" id="ARBA00004906"/>
    </source>
</evidence>
<dbReference type="Gene3D" id="2.130.10.10">
    <property type="entry name" value="YVTN repeat-like/Quinoprotein amine dehydrogenase"/>
    <property type="match status" value="1"/>
</dbReference>
<comment type="subunit">
    <text evidence="16">Homotetramer.</text>
</comment>
<keyword evidence="9 16" id="KW-0227">DNA damage</keyword>
<evidence type="ECO:0000313" key="20">
    <source>
        <dbReference type="Proteomes" id="UP000800041"/>
    </source>
</evidence>
<dbReference type="Pfam" id="PF02239">
    <property type="entry name" value="Cytochrom_D1"/>
    <property type="match status" value="1"/>
</dbReference>
<dbReference type="Gene3D" id="3.30.40.10">
    <property type="entry name" value="Zinc/RING finger domain, C3HC4 (zinc finger)"/>
    <property type="match status" value="1"/>
</dbReference>
<evidence type="ECO:0000256" key="11">
    <source>
        <dbReference type="ARBA" id="ARBA00023110"/>
    </source>
</evidence>
<evidence type="ECO:0000256" key="9">
    <source>
        <dbReference type="ARBA" id="ARBA00022763"/>
    </source>
</evidence>
<evidence type="ECO:0000256" key="16">
    <source>
        <dbReference type="RuleBase" id="RU367101"/>
    </source>
</evidence>
<keyword evidence="20" id="KW-1185">Reference proteome</keyword>
<dbReference type="InterPro" id="IPR038959">
    <property type="entry name" value="Prp19"/>
</dbReference>
<evidence type="ECO:0000256" key="13">
    <source>
        <dbReference type="ARBA" id="ARBA00023204"/>
    </source>
</evidence>
<accession>A0A6G1H9R8</accession>
<dbReference type="CDD" id="cd16656">
    <property type="entry name" value="RING-Ubox_PRP19"/>
    <property type="match status" value="1"/>
</dbReference>
<dbReference type="PANTHER" id="PTHR43995">
    <property type="entry name" value="PRE-MRNA-PROCESSING FACTOR 19"/>
    <property type="match status" value="1"/>
</dbReference>
<organism evidence="19 20">
    <name type="scientific">Aulographum hederae CBS 113979</name>
    <dbReference type="NCBI Taxonomy" id="1176131"/>
    <lineage>
        <taxon>Eukaryota</taxon>
        <taxon>Fungi</taxon>
        <taxon>Dikarya</taxon>
        <taxon>Ascomycota</taxon>
        <taxon>Pezizomycotina</taxon>
        <taxon>Dothideomycetes</taxon>
        <taxon>Pleosporomycetidae</taxon>
        <taxon>Aulographales</taxon>
        <taxon>Aulographaceae</taxon>
    </lineage>
</organism>
<evidence type="ECO:0000256" key="3">
    <source>
        <dbReference type="ARBA" id="ARBA00006388"/>
    </source>
</evidence>
<dbReference type="FunFam" id="3.30.40.10:FF:000027">
    <property type="entry name" value="Pre-mRNA-processing factor 19, putative"/>
    <property type="match status" value="1"/>
</dbReference>
<evidence type="ECO:0000256" key="12">
    <source>
        <dbReference type="ARBA" id="ARBA00023187"/>
    </source>
</evidence>
<dbReference type="GO" id="GO:0006281">
    <property type="term" value="P:DNA repair"/>
    <property type="evidence" value="ECO:0007669"/>
    <property type="project" value="UniProtKB-KW"/>
</dbReference>
<dbReference type="InterPro" id="IPR001680">
    <property type="entry name" value="WD40_rpt"/>
</dbReference>
<dbReference type="GO" id="GO:0000974">
    <property type="term" value="C:Prp19 complex"/>
    <property type="evidence" value="ECO:0007669"/>
    <property type="project" value="UniProtKB-UniRule"/>
</dbReference>
<dbReference type="InterPro" id="IPR036322">
    <property type="entry name" value="WD40_repeat_dom_sf"/>
</dbReference>
<comment type="similarity">
    <text evidence="3 16">Belongs to the WD repeat PRP19 family.</text>
</comment>
<dbReference type="Proteomes" id="UP000800041">
    <property type="component" value="Unassembled WGS sequence"/>
</dbReference>
<dbReference type="GO" id="GO:0000398">
    <property type="term" value="P:mRNA splicing, via spliceosome"/>
    <property type="evidence" value="ECO:0007669"/>
    <property type="project" value="InterPro"/>
</dbReference>
<dbReference type="Pfam" id="PF00400">
    <property type="entry name" value="WD40"/>
    <property type="match status" value="1"/>
</dbReference>
<evidence type="ECO:0000256" key="1">
    <source>
        <dbReference type="ARBA" id="ARBA00004123"/>
    </source>
</evidence>
<dbReference type="InterPro" id="IPR055340">
    <property type="entry name" value="RING-Ubox_PRP19"/>
</dbReference>
<keyword evidence="5 16" id="KW-0507">mRNA processing</keyword>
<dbReference type="PROSITE" id="PS50082">
    <property type="entry name" value="WD_REPEATS_2"/>
    <property type="match status" value="1"/>
</dbReference>
<dbReference type="PROSITE" id="PS51698">
    <property type="entry name" value="U_BOX"/>
    <property type="match status" value="1"/>
</dbReference>
<keyword evidence="7 16" id="KW-0747">Spliceosome</keyword>
<evidence type="ECO:0000256" key="10">
    <source>
        <dbReference type="ARBA" id="ARBA00022786"/>
    </source>
</evidence>
<comment type="pathway">
    <text evidence="2 16">Protein modification; protein ubiquitination.</text>
</comment>
<dbReference type="GO" id="GO:0005737">
    <property type="term" value="C:cytoplasm"/>
    <property type="evidence" value="ECO:0007669"/>
    <property type="project" value="TreeGrafter"/>
</dbReference>
<dbReference type="SMART" id="SM00320">
    <property type="entry name" value="WD40"/>
    <property type="match status" value="5"/>
</dbReference>
<evidence type="ECO:0000256" key="17">
    <source>
        <dbReference type="SAM" id="Coils"/>
    </source>
</evidence>